<evidence type="ECO:0000259" key="10">
    <source>
        <dbReference type="PROSITE" id="PS50893"/>
    </source>
</evidence>
<evidence type="ECO:0000256" key="8">
    <source>
        <dbReference type="ARBA" id="ARBA00023136"/>
    </source>
</evidence>
<dbReference type="OrthoDB" id="6500128at2759"/>
<dbReference type="FunFam" id="3.40.50.300:FF:000163">
    <property type="entry name" value="Multidrug resistance-associated protein member 4"/>
    <property type="match status" value="1"/>
</dbReference>
<dbReference type="InterPro" id="IPR003439">
    <property type="entry name" value="ABC_transporter-like_ATP-bd"/>
</dbReference>
<evidence type="ECO:0000256" key="4">
    <source>
        <dbReference type="ARBA" id="ARBA00022737"/>
    </source>
</evidence>
<feature type="transmembrane region" description="Helical" evidence="9">
    <location>
        <begin position="260"/>
        <end position="277"/>
    </location>
</feature>
<keyword evidence="5" id="KW-0547">Nucleotide-binding</keyword>
<feature type="transmembrane region" description="Helical" evidence="9">
    <location>
        <begin position="827"/>
        <end position="850"/>
    </location>
</feature>
<dbReference type="InterPro" id="IPR017871">
    <property type="entry name" value="ABC_transporter-like_CS"/>
</dbReference>
<protein>
    <submittedName>
        <fullName evidence="13">Multidrug resistance-associated protein 4-like</fullName>
    </submittedName>
</protein>
<feature type="transmembrane region" description="Helical" evidence="9">
    <location>
        <begin position="234"/>
        <end position="253"/>
    </location>
</feature>
<dbReference type="InterPro" id="IPR050173">
    <property type="entry name" value="ABC_transporter_C-like"/>
</dbReference>
<feature type="domain" description="ABC transporter" evidence="10">
    <location>
        <begin position="1105"/>
        <end position="1336"/>
    </location>
</feature>
<dbReference type="GO" id="GO:0005524">
    <property type="term" value="F:ATP binding"/>
    <property type="evidence" value="ECO:0007669"/>
    <property type="project" value="UniProtKB-KW"/>
</dbReference>
<dbReference type="GeneID" id="111353503"/>
<dbReference type="SUPFAM" id="SSF52540">
    <property type="entry name" value="P-loop containing nucleoside triphosphate hydrolases"/>
    <property type="match status" value="2"/>
</dbReference>
<dbReference type="PROSITE" id="PS00211">
    <property type="entry name" value="ABC_TRANSPORTER_1"/>
    <property type="match status" value="2"/>
</dbReference>
<dbReference type="PANTHER" id="PTHR24223:SF448">
    <property type="entry name" value="FI20146P1-RELATED"/>
    <property type="match status" value="1"/>
</dbReference>
<dbReference type="InterPro" id="IPR027417">
    <property type="entry name" value="P-loop_NTPase"/>
</dbReference>
<dbReference type="RefSeq" id="XP_022822342.1">
    <property type="nucleotide sequence ID" value="XM_022966574.1"/>
</dbReference>
<feature type="transmembrane region" description="Helical" evidence="9">
    <location>
        <begin position="902"/>
        <end position="921"/>
    </location>
</feature>
<dbReference type="InterPro" id="IPR011527">
    <property type="entry name" value="ABC1_TM_dom"/>
</dbReference>
<keyword evidence="7 9" id="KW-1133">Transmembrane helix</keyword>
<accession>A0A9J7E4V4</accession>
<dbReference type="CDD" id="cd03250">
    <property type="entry name" value="ABCC_MRP_domain1"/>
    <property type="match status" value="1"/>
</dbReference>
<dbReference type="Proteomes" id="UP000301870">
    <property type="component" value="Chromosome 2"/>
</dbReference>
<keyword evidence="2" id="KW-0813">Transport</keyword>
<dbReference type="SUPFAM" id="SSF90123">
    <property type="entry name" value="ABC transporter transmembrane region"/>
    <property type="match status" value="2"/>
</dbReference>
<dbReference type="GO" id="GO:0140359">
    <property type="term" value="F:ABC-type transporter activity"/>
    <property type="evidence" value="ECO:0007669"/>
    <property type="project" value="InterPro"/>
</dbReference>
<keyword evidence="3 9" id="KW-0812">Transmembrane</keyword>
<dbReference type="FunFam" id="3.40.50.300:FF:000973">
    <property type="entry name" value="Multidrug resistance-associated protein 4"/>
    <property type="match status" value="1"/>
</dbReference>
<dbReference type="InterPro" id="IPR003593">
    <property type="entry name" value="AAA+_ATPase"/>
</dbReference>
<feature type="transmembrane region" description="Helical" evidence="9">
    <location>
        <begin position="338"/>
        <end position="363"/>
    </location>
</feature>
<dbReference type="Pfam" id="PF00005">
    <property type="entry name" value="ABC_tran"/>
    <property type="match status" value="2"/>
</dbReference>
<dbReference type="SMART" id="SM00382">
    <property type="entry name" value="AAA"/>
    <property type="match status" value="2"/>
</dbReference>
<feature type="transmembrane region" description="Helical" evidence="9">
    <location>
        <begin position="1040"/>
        <end position="1059"/>
    </location>
</feature>
<dbReference type="Gene3D" id="1.20.1560.10">
    <property type="entry name" value="ABC transporter type 1, transmembrane domain"/>
    <property type="match status" value="2"/>
</dbReference>
<name>A0A9J7E4V4_SPOLT</name>
<dbReference type="Gene3D" id="3.40.50.300">
    <property type="entry name" value="P-loop containing nucleotide triphosphate hydrolases"/>
    <property type="match status" value="2"/>
</dbReference>
<evidence type="ECO:0000256" key="2">
    <source>
        <dbReference type="ARBA" id="ARBA00022448"/>
    </source>
</evidence>
<dbReference type="PROSITE" id="PS50893">
    <property type="entry name" value="ABC_TRANSPORTER_2"/>
    <property type="match status" value="2"/>
</dbReference>
<evidence type="ECO:0000256" key="1">
    <source>
        <dbReference type="ARBA" id="ARBA00004141"/>
    </source>
</evidence>
<dbReference type="GO" id="GO:0016887">
    <property type="term" value="F:ATP hydrolysis activity"/>
    <property type="evidence" value="ECO:0007669"/>
    <property type="project" value="InterPro"/>
</dbReference>
<feature type="transmembrane region" description="Helical" evidence="9">
    <location>
        <begin position="765"/>
        <end position="796"/>
    </location>
</feature>
<keyword evidence="8 9" id="KW-0472">Membrane</keyword>
<feature type="domain" description="ABC transporter" evidence="10">
    <location>
        <begin position="480"/>
        <end position="703"/>
    </location>
</feature>
<dbReference type="InterPro" id="IPR036640">
    <property type="entry name" value="ABC1_TM_sf"/>
</dbReference>
<reference evidence="13" key="1">
    <citation type="submission" date="2025-08" db="UniProtKB">
        <authorList>
            <consortium name="RefSeq"/>
        </authorList>
    </citation>
    <scope>IDENTIFICATION</scope>
    <source>
        <strain evidence="13">Ishihara</strain>
        <tissue evidence="13">Whole body</tissue>
    </source>
</reference>
<dbReference type="PANTHER" id="PTHR24223">
    <property type="entry name" value="ATP-BINDING CASSETTE SUB-FAMILY C"/>
    <property type="match status" value="1"/>
</dbReference>
<dbReference type="KEGG" id="sliu:111353503"/>
<feature type="transmembrane region" description="Helical" evidence="9">
    <location>
        <begin position="999"/>
        <end position="1028"/>
    </location>
</feature>
<dbReference type="PROSITE" id="PS50929">
    <property type="entry name" value="ABC_TM1F"/>
    <property type="match status" value="2"/>
</dbReference>
<gene>
    <name evidence="13" type="primary">LOC111353503</name>
</gene>
<keyword evidence="6" id="KW-0067">ATP-binding</keyword>
<evidence type="ECO:0000256" key="5">
    <source>
        <dbReference type="ARBA" id="ARBA00022741"/>
    </source>
</evidence>
<keyword evidence="12" id="KW-1185">Reference proteome</keyword>
<evidence type="ECO:0000256" key="3">
    <source>
        <dbReference type="ARBA" id="ARBA00022692"/>
    </source>
</evidence>
<evidence type="ECO:0000256" key="7">
    <source>
        <dbReference type="ARBA" id="ARBA00022989"/>
    </source>
</evidence>
<keyword evidence="4" id="KW-0677">Repeat</keyword>
<evidence type="ECO:0000313" key="12">
    <source>
        <dbReference type="Proteomes" id="UP000301870"/>
    </source>
</evidence>
<feature type="domain" description="ABC transmembrane type-1" evidence="11">
    <location>
        <begin position="776"/>
        <end position="1067"/>
    </location>
</feature>
<evidence type="ECO:0000313" key="13">
    <source>
        <dbReference type="RefSeq" id="XP_022822342.1"/>
    </source>
</evidence>
<evidence type="ECO:0000256" key="6">
    <source>
        <dbReference type="ARBA" id="ARBA00022840"/>
    </source>
</evidence>
<organism evidence="12 13">
    <name type="scientific">Spodoptera litura</name>
    <name type="common">Asian cotton leafworm</name>
    <dbReference type="NCBI Taxonomy" id="69820"/>
    <lineage>
        <taxon>Eukaryota</taxon>
        <taxon>Metazoa</taxon>
        <taxon>Ecdysozoa</taxon>
        <taxon>Arthropoda</taxon>
        <taxon>Hexapoda</taxon>
        <taxon>Insecta</taxon>
        <taxon>Pterygota</taxon>
        <taxon>Neoptera</taxon>
        <taxon>Endopterygota</taxon>
        <taxon>Lepidoptera</taxon>
        <taxon>Glossata</taxon>
        <taxon>Ditrysia</taxon>
        <taxon>Noctuoidea</taxon>
        <taxon>Noctuidae</taxon>
        <taxon>Amphipyrinae</taxon>
        <taxon>Spodoptera</taxon>
    </lineage>
</organism>
<dbReference type="CDD" id="cd03244">
    <property type="entry name" value="ABCC_MRP_domain2"/>
    <property type="match status" value="1"/>
</dbReference>
<feature type="transmembrane region" description="Helical" evidence="9">
    <location>
        <begin position="157"/>
        <end position="183"/>
    </location>
</feature>
<sequence>MDTGPKQSRLMNPRYGANWFSILTFGWTLETFKMGYSRDIKDADLYAPLPEHRSSILGDAVQKAWDREVLSAERRGGRRKPSLWRVLLKVFGCELMLYGLILAAMEFLIRLQQPIFLALLLRYYSPVHGDNNPSNSTYLNRLFSYHDMEGSVSWGEALFFAFGIIFCSTFNIMVQHPFMMGVMHMGMKMRVGVCSLIYRKALKVNIQSMTENSGGLVLNLMANDVNRFDTGPLFAHYLWIGPFETMLMTVYLYREMGMPAVYGSLIIVAVIPFQIFLGTNTAYYRRGTAIKSDERVRLMKEIIMGMEVIKMYTWEQPFRKIIDIVRRHEIFYIKMTSYIRGVIMSFIMFTSRFGIFITVLLYVTYVNRITVENVFFLTCYYNITKQTMTLYFPQAVGHIAEMNVAIQRIRDYLLTEECSLPERLLTNVQEVPPVRKKRVTIIEPHHLQKAHQRNSEAGPSKEKEIVNEQLKEPRKEEIAIKFENASSRWIKSANKDDVNNLDLTIFEGSLTTVIGAVGAGKSTLLHIVLSELPCTSGTAQMNGTISYASQDPWLFVGSVRQNILFGQSFQKSRYMEVCRVCALERDISLFPHGDKTVVGERGVSLSGGQRARINLARAVYKEADIYLLDDPLSAVDTQVAKHIFERCIKKYLANKTVVLVTHQLQFIKSVDHVVIMDNGKIIGNGAFEELDEKELKIIQLMNENTREIHEEDSMPNDLNTPIQPSTMSLHRRHWSMILDMSVADQKPEAEIQASGRVRGSVYREYFMAGAPCCFVIIVCVLFVLAQFCASACDYWISRWSNAEDKLSGDNTMDVLVWAEQGLVRRDFVIIFGVITLATIIVALIRAFFFFSLCMKSSIKLHDQMFESISKSPMSFFHTNPSGRILNRFSKDMGAVDELLPQAMIDCFQIVLNLLGVVLVILMTDITLLIPIAAAMVIFYIFRVIYIRTTGAVKRLEGITRSPVFGHVNATILGLATIRSFGAEFLLADEFDLHQDLHSAAWYLFITCSRAFGFFLDLVCLLFIVCVTFSCLMKTDMDGSNVGLAITQSISLTGIFQWGMRQSAEMENQMTSVERVLEYTKLPQEPALRSPSDKKPPADWPAEGAIIFDNLSLKYVQDGNYVLHRLQLNIQPQEKIGIVGRTGAGKSSIIQALFRLAYLEGTITIDGIDITTIGLHDLREKLSIIPQEPVLFSGTIRKNLDPFDQYPDSVLITALNNVELQEEGGESPLYKEVSEGGSNFSVGQRQLVCLARAIVHNDRILVLDEATANVDAQTDQLIQTAIRSHFNSCTVLTIAHRLNTIIDSDKILVLDAGRLMEYDHPYLLLQNKRGYFRKMVSETGPSMASHLHKLAAQSYQNKQARDEMKESTAV</sequence>
<feature type="transmembrane region" description="Helical" evidence="9">
    <location>
        <begin position="927"/>
        <end position="946"/>
    </location>
</feature>
<dbReference type="Pfam" id="PF00664">
    <property type="entry name" value="ABC_membrane"/>
    <property type="match status" value="2"/>
</dbReference>
<feature type="transmembrane region" description="Helical" evidence="9">
    <location>
        <begin position="86"/>
        <end position="109"/>
    </location>
</feature>
<comment type="subcellular location">
    <subcellularLocation>
        <location evidence="1">Membrane</location>
        <topology evidence="1">Multi-pass membrane protein</topology>
    </subcellularLocation>
</comment>
<dbReference type="FunFam" id="1.20.1560.10:FF:000026">
    <property type="entry name" value="Multidrug resistance-associated protein lethal(2)03659"/>
    <property type="match status" value="1"/>
</dbReference>
<feature type="domain" description="ABC transmembrane type-1" evidence="11">
    <location>
        <begin position="99"/>
        <end position="375"/>
    </location>
</feature>
<proteinExistence type="predicted"/>
<dbReference type="FunFam" id="1.20.1560.10:FF:000014">
    <property type="entry name" value="Multidrug resistance-associated protein member 4"/>
    <property type="match status" value="1"/>
</dbReference>
<evidence type="ECO:0000259" key="11">
    <source>
        <dbReference type="PROSITE" id="PS50929"/>
    </source>
</evidence>
<dbReference type="GO" id="GO:0016020">
    <property type="term" value="C:membrane"/>
    <property type="evidence" value="ECO:0007669"/>
    <property type="project" value="UniProtKB-SubCell"/>
</dbReference>
<evidence type="ECO:0000256" key="9">
    <source>
        <dbReference type="SAM" id="Phobius"/>
    </source>
</evidence>